<dbReference type="InterPro" id="IPR011701">
    <property type="entry name" value="MFS"/>
</dbReference>
<reference evidence="5 6" key="1">
    <citation type="submission" date="2016-07" db="EMBL/GenBank/DDBJ databases">
        <title>Draft genome of the white-rot fungus Obba rivulosa 3A-2.</title>
        <authorList>
            <consortium name="DOE Joint Genome Institute"/>
            <person name="Miettinen O."/>
            <person name="Riley R."/>
            <person name="Acob R."/>
            <person name="Barry K."/>
            <person name="Cullen D."/>
            <person name="De Vries R."/>
            <person name="Hainaut M."/>
            <person name="Hatakka A."/>
            <person name="Henrissat B."/>
            <person name="Hilden K."/>
            <person name="Kuo R."/>
            <person name="Labutti K."/>
            <person name="Lipzen A."/>
            <person name="Makela M.R."/>
            <person name="Sandor L."/>
            <person name="Spatafora J.W."/>
            <person name="Grigoriev I.V."/>
            <person name="Hibbett D.S."/>
        </authorList>
    </citation>
    <scope>NUCLEOTIDE SEQUENCE [LARGE SCALE GENOMIC DNA]</scope>
    <source>
        <strain evidence="5 6">3A-2</strain>
    </source>
</reference>
<feature type="compositionally biased region" description="Basic and acidic residues" evidence="2">
    <location>
        <begin position="537"/>
        <end position="548"/>
    </location>
</feature>
<feature type="transmembrane region" description="Helical" evidence="3">
    <location>
        <begin position="341"/>
        <end position="358"/>
    </location>
</feature>
<evidence type="ECO:0000259" key="4">
    <source>
        <dbReference type="PROSITE" id="PS50850"/>
    </source>
</evidence>
<evidence type="ECO:0000313" key="5">
    <source>
        <dbReference type="EMBL" id="OCH89922.1"/>
    </source>
</evidence>
<dbReference type="CDD" id="cd17324">
    <property type="entry name" value="MFS_NepI_like"/>
    <property type="match status" value="1"/>
</dbReference>
<dbReference type="PANTHER" id="PTHR42910:SF1">
    <property type="entry name" value="MAJOR FACILITATOR SUPERFAMILY (MFS) PROFILE DOMAIN-CONTAINING PROTEIN"/>
    <property type="match status" value="1"/>
</dbReference>
<dbReference type="Pfam" id="PF07690">
    <property type="entry name" value="MFS_1"/>
    <property type="match status" value="1"/>
</dbReference>
<evidence type="ECO:0000256" key="3">
    <source>
        <dbReference type="SAM" id="Phobius"/>
    </source>
</evidence>
<dbReference type="OrthoDB" id="2105912at2759"/>
<feature type="transmembrane region" description="Helical" evidence="3">
    <location>
        <begin position="311"/>
        <end position="334"/>
    </location>
</feature>
<dbReference type="Proteomes" id="UP000250043">
    <property type="component" value="Unassembled WGS sequence"/>
</dbReference>
<evidence type="ECO:0000256" key="1">
    <source>
        <dbReference type="ARBA" id="ARBA00004141"/>
    </source>
</evidence>
<feature type="transmembrane region" description="Helical" evidence="3">
    <location>
        <begin position="201"/>
        <end position="226"/>
    </location>
</feature>
<feature type="transmembrane region" description="Helical" evidence="3">
    <location>
        <begin position="432"/>
        <end position="453"/>
    </location>
</feature>
<feature type="compositionally biased region" description="Polar residues" evidence="2">
    <location>
        <begin position="11"/>
        <end position="24"/>
    </location>
</feature>
<dbReference type="Gene3D" id="1.20.1250.20">
    <property type="entry name" value="MFS general substrate transporter like domains"/>
    <property type="match status" value="2"/>
</dbReference>
<keyword evidence="6" id="KW-1185">Reference proteome</keyword>
<dbReference type="InterPro" id="IPR036259">
    <property type="entry name" value="MFS_trans_sf"/>
</dbReference>
<dbReference type="AlphaFoldDB" id="A0A8E2DK01"/>
<keyword evidence="3" id="KW-0812">Transmembrane</keyword>
<dbReference type="PANTHER" id="PTHR42910">
    <property type="entry name" value="TRANSPORTER SCO4007-RELATED"/>
    <property type="match status" value="1"/>
</dbReference>
<gene>
    <name evidence="5" type="ORF">OBBRIDRAFT_826259</name>
</gene>
<feature type="compositionally biased region" description="Basic and acidic residues" evidence="2">
    <location>
        <begin position="502"/>
        <end position="529"/>
    </location>
</feature>
<comment type="subcellular location">
    <subcellularLocation>
        <location evidence="1">Membrane</location>
        <topology evidence="1">Multi-pass membrane protein</topology>
    </subcellularLocation>
</comment>
<dbReference type="PROSITE" id="PS50850">
    <property type="entry name" value="MFS"/>
    <property type="match status" value="1"/>
</dbReference>
<feature type="region of interest" description="Disordered" evidence="2">
    <location>
        <begin position="1"/>
        <end position="47"/>
    </location>
</feature>
<organism evidence="5 6">
    <name type="scientific">Obba rivulosa</name>
    <dbReference type="NCBI Taxonomy" id="1052685"/>
    <lineage>
        <taxon>Eukaryota</taxon>
        <taxon>Fungi</taxon>
        <taxon>Dikarya</taxon>
        <taxon>Basidiomycota</taxon>
        <taxon>Agaricomycotina</taxon>
        <taxon>Agaricomycetes</taxon>
        <taxon>Polyporales</taxon>
        <taxon>Gelatoporiaceae</taxon>
        <taxon>Obba</taxon>
    </lineage>
</organism>
<accession>A0A8E2DK01</accession>
<evidence type="ECO:0000256" key="2">
    <source>
        <dbReference type="SAM" id="MobiDB-lite"/>
    </source>
</evidence>
<feature type="domain" description="Major facilitator superfamily (MFS) profile" evidence="4">
    <location>
        <begin position="72"/>
        <end position="462"/>
    </location>
</feature>
<keyword evidence="3" id="KW-1133">Transmembrane helix</keyword>
<dbReference type="GO" id="GO:0022857">
    <property type="term" value="F:transmembrane transporter activity"/>
    <property type="evidence" value="ECO:0007669"/>
    <property type="project" value="InterPro"/>
</dbReference>
<feature type="transmembrane region" description="Helical" evidence="3">
    <location>
        <begin position="111"/>
        <end position="132"/>
    </location>
</feature>
<feature type="region of interest" description="Disordered" evidence="2">
    <location>
        <begin position="489"/>
        <end position="548"/>
    </location>
</feature>
<feature type="transmembrane region" description="Helical" evidence="3">
    <location>
        <begin position="72"/>
        <end position="91"/>
    </location>
</feature>
<dbReference type="GO" id="GO:0016020">
    <property type="term" value="C:membrane"/>
    <property type="evidence" value="ECO:0007669"/>
    <property type="project" value="UniProtKB-SubCell"/>
</dbReference>
<proteinExistence type="predicted"/>
<dbReference type="SUPFAM" id="SSF103473">
    <property type="entry name" value="MFS general substrate transporter"/>
    <property type="match status" value="1"/>
</dbReference>
<feature type="transmembrane region" description="Helical" evidence="3">
    <location>
        <begin position="167"/>
        <end position="189"/>
    </location>
</feature>
<keyword evidence="3" id="KW-0472">Membrane</keyword>
<dbReference type="EMBL" id="KV722416">
    <property type="protein sequence ID" value="OCH89922.1"/>
    <property type="molecule type" value="Genomic_DNA"/>
</dbReference>
<feature type="transmembrane region" description="Helical" evidence="3">
    <location>
        <begin position="232"/>
        <end position="251"/>
    </location>
</feature>
<feature type="transmembrane region" description="Helical" evidence="3">
    <location>
        <begin position="144"/>
        <end position="161"/>
    </location>
</feature>
<sequence length="548" mass="59590">MSGPEVPRLARQQTRSARSGSTETLPVPPATNADSTIPDAEAPSGSKDEIITKDFGFLPIPKRVQYDPANPVHFGLVLNATFGFASTFVVADLYYCQPLLIQFSESFNVSYVAVSNIPTLIQGGYAVGLLFISPAGDLVRRRPLILLLTFICAMLSIGLAITNNLAAFEALSFLVGVASVVPQILMPLAADLAPPERRASALSIVLSGLLLGVLIARVLAGVVAQFVTWRVVYYLAIGLQCVVLFLLYFIMPDYPSRNAGMTYWGILYSMGKFVFTEPLLVQAILINIPSMACFTNYWVTLTFLLGGPPYHYSTLAIGLFGCIGIVGVCMAPLIGRLIDRLVPWSATIMAASGLLIVQAIETSIAGVSIAGPVITAFGLDVLRQTQQVSITTAVFGLEPRARSRLNAVLILSLFIGQVMGTSVGSEVFNRFGWRPAAALSLAWTGFTIIVILARGPHVPRYKWFGYEGGIELRRSRLRERRQQDVEKAAAVEKTSGGVHGQLEMREGADIKEEEKRQERENVRDAKGGTEVRSSTDLLKDDVEETRRD</sequence>
<dbReference type="InterPro" id="IPR020846">
    <property type="entry name" value="MFS_dom"/>
</dbReference>
<evidence type="ECO:0000313" key="6">
    <source>
        <dbReference type="Proteomes" id="UP000250043"/>
    </source>
</evidence>
<name>A0A8E2DK01_9APHY</name>
<feature type="transmembrane region" description="Helical" evidence="3">
    <location>
        <begin position="403"/>
        <end position="420"/>
    </location>
</feature>
<protein>
    <submittedName>
        <fullName evidence="5">MFS general substrate transporter</fullName>
    </submittedName>
</protein>
<feature type="transmembrane region" description="Helical" evidence="3">
    <location>
        <begin position="364"/>
        <end position="382"/>
    </location>
</feature>